<gene>
    <name evidence="2" type="ORF">CHH67_24395</name>
</gene>
<sequence length="158" mass="17456">MKKVVMSFLGLALFLLFSVPFVSAQSLDDGPSPPPDDEPLLSISSLFDPNYKFLYNGGTSVSHIGNSKISISGYSTAKQRVDTIGVQLTLQRWTGSDWVDIYRSPKAELSTSANTYTEHEVTVIPGYYYRSKSSHWTLHGTVKETGTLYSGVILIPDR</sequence>
<accession>A0A268EEG7</accession>
<dbReference type="AlphaFoldDB" id="A0A268EEG7"/>
<dbReference type="OrthoDB" id="1808478at2"/>
<evidence type="ECO:0000313" key="2">
    <source>
        <dbReference type="EMBL" id="PAD71480.1"/>
    </source>
</evidence>
<keyword evidence="1" id="KW-0732">Signal</keyword>
<evidence type="ECO:0000313" key="3">
    <source>
        <dbReference type="Proteomes" id="UP000215596"/>
    </source>
</evidence>
<comment type="caution">
    <text evidence="2">The sequence shown here is derived from an EMBL/GenBank/DDBJ whole genome shotgun (WGS) entry which is preliminary data.</text>
</comment>
<name>A0A268EEG7_9BACL</name>
<protein>
    <submittedName>
        <fullName evidence="2">Uncharacterized protein</fullName>
    </submittedName>
</protein>
<reference evidence="2 3" key="1">
    <citation type="submission" date="2017-07" db="EMBL/GenBank/DDBJ databases">
        <title>Isolation and whole genome analysis of endospore-forming bacteria from heroin.</title>
        <authorList>
            <person name="Kalinowski J."/>
            <person name="Ahrens B."/>
            <person name="Al-Dilaimi A."/>
            <person name="Winkler A."/>
            <person name="Wibberg D."/>
            <person name="Schleenbecker U."/>
            <person name="Ruckert C."/>
            <person name="Wolfel R."/>
            <person name="Grass G."/>
        </authorList>
    </citation>
    <scope>NUCLEOTIDE SEQUENCE [LARGE SCALE GENOMIC DNA]</scope>
    <source>
        <strain evidence="2 3">7537-G1</strain>
    </source>
</reference>
<dbReference type="EMBL" id="NPBY01000101">
    <property type="protein sequence ID" value="PAD71480.1"/>
    <property type="molecule type" value="Genomic_DNA"/>
</dbReference>
<dbReference type="Proteomes" id="UP000215596">
    <property type="component" value="Unassembled WGS sequence"/>
</dbReference>
<evidence type="ECO:0000256" key="1">
    <source>
        <dbReference type="SAM" id="SignalP"/>
    </source>
</evidence>
<organism evidence="2 3">
    <name type="scientific">Paenibacillus campinasensis</name>
    <dbReference type="NCBI Taxonomy" id="66347"/>
    <lineage>
        <taxon>Bacteria</taxon>
        <taxon>Bacillati</taxon>
        <taxon>Bacillota</taxon>
        <taxon>Bacilli</taxon>
        <taxon>Bacillales</taxon>
        <taxon>Paenibacillaceae</taxon>
        <taxon>Paenibacillus</taxon>
    </lineage>
</organism>
<feature type="signal peptide" evidence="1">
    <location>
        <begin position="1"/>
        <end position="24"/>
    </location>
</feature>
<dbReference type="RefSeq" id="WP_095267968.1">
    <property type="nucleotide sequence ID" value="NZ_NPBY01000101.1"/>
</dbReference>
<feature type="chain" id="PRO_5032719469" evidence="1">
    <location>
        <begin position="25"/>
        <end position="158"/>
    </location>
</feature>
<proteinExistence type="predicted"/>